<feature type="transmembrane region" description="Helical" evidence="1">
    <location>
        <begin position="84"/>
        <end position="105"/>
    </location>
</feature>
<dbReference type="GO" id="GO:0016020">
    <property type="term" value="C:membrane"/>
    <property type="evidence" value="ECO:0007669"/>
    <property type="project" value="InterPro"/>
</dbReference>
<gene>
    <name evidence="3" type="ORF">MNBD_GAMMA21-2555</name>
</gene>
<keyword evidence="1" id="KW-0812">Transmembrane</keyword>
<feature type="transmembrane region" description="Helical" evidence="1">
    <location>
        <begin position="133"/>
        <end position="153"/>
    </location>
</feature>
<keyword evidence="1" id="KW-0472">Membrane</keyword>
<proteinExistence type="predicted"/>
<reference evidence="3" key="1">
    <citation type="submission" date="2018-06" db="EMBL/GenBank/DDBJ databases">
        <authorList>
            <person name="Zhirakovskaya E."/>
        </authorList>
    </citation>
    <scope>NUCLEOTIDE SEQUENCE</scope>
</reference>
<sequence>MELKAISLTLHLLSAVIWVGGMFFAYIILRPVAGQQFKPPQRLSMWVGVFKKFFPFVWFSVVLLPLTGYNLIFSNWGSIAAAPLYVHIMNGLGSLMILIYLHVFFAPYKRLTQAVAAEDWPGGGKKLNQIRMLIAINLAIGLVVISLAALGRYSSILT</sequence>
<dbReference type="AlphaFoldDB" id="A0A3B1A5I8"/>
<protein>
    <submittedName>
        <fullName evidence="3">Phosphoribosylcarboxyaminoimidazole (NCAIR) mutase</fullName>
    </submittedName>
</protein>
<organism evidence="3">
    <name type="scientific">hydrothermal vent metagenome</name>
    <dbReference type="NCBI Taxonomy" id="652676"/>
    <lineage>
        <taxon>unclassified sequences</taxon>
        <taxon>metagenomes</taxon>
        <taxon>ecological metagenomes</taxon>
    </lineage>
</organism>
<dbReference type="Pfam" id="PF05425">
    <property type="entry name" value="CopD"/>
    <property type="match status" value="1"/>
</dbReference>
<accession>A0A3B1A5I8</accession>
<dbReference type="EMBL" id="UOFR01000030">
    <property type="protein sequence ID" value="VAW94857.1"/>
    <property type="molecule type" value="Genomic_DNA"/>
</dbReference>
<evidence type="ECO:0000259" key="2">
    <source>
        <dbReference type="Pfam" id="PF05425"/>
    </source>
</evidence>
<dbReference type="InterPro" id="IPR008457">
    <property type="entry name" value="Cu-R_CopD_dom"/>
</dbReference>
<evidence type="ECO:0000313" key="3">
    <source>
        <dbReference type="EMBL" id="VAW94857.1"/>
    </source>
</evidence>
<evidence type="ECO:0000256" key="1">
    <source>
        <dbReference type="SAM" id="Phobius"/>
    </source>
</evidence>
<feature type="transmembrane region" description="Helical" evidence="1">
    <location>
        <begin position="53"/>
        <end position="72"/>
    </location>
</feature>
<keyword evidence="1" id="KW-1133">Transmembrane helix</keyword>
<feature type="domain" description="Copper resistance protein D" evidence="2">
    <location>
        <begin position="49"/>
        <end position="150"/>
    </location>
</feature>
<name>A0A3B1A5I8_9ZZZZ</name>
<feature type="transmembrane region" description="Helical" evidence="1">
    <location>
        <begin position="12"/>
        <end position="32"/>
    </location>
</feature>